<dbReference type="EMBL" id="MU853333">
    <property type="protein sequence ID" value="KAK4116634.1"/>
    <property type="molecule type" value="Genomic_DNA"/>
</dbReference>
<proteinExistence type="predicted"/>
<feature type="transmembrane region" description="Helical" evidence="2">
    <location>
        <begin position="516"/>
        <end position="537"/>
    </location>
</feature>
<accession>A0AAN6YXP4</accession>
<feature type="compositionally biased region" description="Basic and acidic residues" evidence="1">
    <location>
        <begin position="14"/>
        <end position="29"/>
    </location>
</feature>
<dbReference type="Proteomes" id="UP001302812">
    <property type="component" value="Unassembled WGS sequence"/>
</dbReference>
<reference evidence="3" key="1">
    <citation type="journal article" date="2023" name="Mol. Phylogenet. Evol.">
        <title>Genome-scale phylogeny and comparative genomics of the fungal order Sordariales.</title>
        <authorList>
            <person name="Hensen N."/>
            <person name="Bonometti L."/>
            <person name="Westerberg I."/>
            <person name="Brannstrom I.O."/>
            <person name="Guillou S."/>
            <person name="Cros-Aarteil S."/>
            <person name="Calhoun S."/>
            <person name="Haridas S."/>
            <person name="Kuo A."/>
            <person name="Mondo S."/>
            <person name="Pangilinan J."/>
            <person name="Riley R."/>
            <person name="LaButti K."/>
            <person name="Andreopoulos B."/>
            <person name="Lipzen A."/>
            <person name="Chen C."/>
            <person name="Yan M."/>
            <person name="Daum C."/>
            <person name="Ng V."/>
            <person name="Clum A."/>
            <person name="Steindorff A."/>
            <person name="Ohm R.A."/>
            <person name="Martin F."/>
            <person name="Silar P."/>
            <person name="Natvig D.O."/>
            <person name="Lalanne C."/>
            <person name="Gautier V."/>
            <person name="Ament-Velasquez S.L."/>
            <person name="Kruys A."/>
            <person name="Hutchinson M.I."/>
            <person name="Powell A.J."/>
            <person name="Barry K."/>
            <person name="Miller A.N."/>
            <person name="Grigoriev I.V."/>
            <person name="Debuchy R."/>
            <person name="Gladieux P."/>
            <person name="Hiltunen Thoren M."/>
            <person name="Johannesson H."/>
        </authorList>
    </citation>
    <scope>NUCLEOTIDE SEQUENCE</scope>
    <source>
        <strain evidence="3">CBS 508.74</strain>
    </source>
</reference>
<gene>
    <name evidence="3" type="ORF">N656DRAFT_794915</name>
</gene>
<dbReference type="RefSeq" id="XP_064674204.1">
    <property type="nucleotide sequence ID" value="XM_064817355.1"/>
</dbReference>
<sequence length="617" mass="67915">MESGGIGITTIDSRSPRPETPAEKEADDKVPVREWRSEALRWPCLVLFALFDLSIMVTLIALVTRSLRDSGFVTIPDQQMANGTEQDDEDERGIRLPNISLDLGILWTFLPSVVLQLLNIYWQWIAGSLASRQPYVDLLHGRAAAAASSVLLDYRCTPSLWRWWRAFRLGHTTVGLTAMTGLALQYISAPLGARLFATRVIMMPADIPISFNSAYNFSAFSDKFDMRPALSSARLALVNNENRHPWTNDEFAFRPFHSPLAPRTGEYHLVANTTAYSAYVNCELVSDYTMSLELVEPGKGVVQVKGTDRGCDFSHGVAVVEGPPDLIFFKTSAQRACSHAAHYSRLIFTAGTYSPTSPYLLSNVSVISCATDYRTIAGLLEVAVSWPPSSLTSGAPGPPTTVFHSFTPLTDNNSSSRHDTPWMVMETRMLEIDVFNPGIQWLSSEFGNNILYVAEKQAGRENLLSPPVLMQAIARVFGATYAVATAMAMFTPLEVAETGVGTMWTPTIRLFVVVEWAAYAVLALLLVALFLSGWVFWRVQSTKSILTEEPEGLLAMAGLLDGSDLMALVPRIRQQSGYDGRVRHTGKCLPEIKGTPWVATADGTKLTGELTIKKKTD</sequence>
<evidence type="ECO:0000256" key="1">
    <source>
        <dbReference type="SAM" id="MobiDB-lite"/>
    </source>
</evidence>
<keyword evidence="2" id="KW-1133">Transmembrane helix</keyword>
<evidence type="ECO:0000313" key="3">
    <source>
        <dbReference type="EMBL" id="KAK4116634.1"/>
    </source>
</evidence>
<evidence type="ECO:0000313" key="4">
    <source>
        <dbReference type="Proteomes" id="UP001302812"/>
    </source>
</evidence>
<keyword evidence="4" id="KW-1185">Reference proteome</keyword>
<dbReference type="GeneID" id="89941480"/>
<dbReference type="Pfam" id="PF11915">
    <property type="entry name" value="DUF3433"/>
    <property type="match status" value="1"/>
</dbReference>
<feature type="region of interest" description="Disordered" evidence="1">
    <location>
        <begin position="1"/>
        <end position="29"/>
    </location>
</feature>
<comment type="caution">
    <text evidence="3">The sequence shown here is derived from an EMBL/GenBank/DDBJ whole genome shotgun (WGS) entry which is preliminary data.</text>
</comment>
<feature type="transmembrane region" description="Helical" evidence="2">
    <location>
        <begin position="472"/>
        <end position="496"/>
    </location>
</feature>
<name>A0AAN6YXP4_9PEZI</name>
<reference evidence="3" key="2">
    <citation type="submission" date="2023-05" db="EMBL/GenBank/DDBJ databases">
        <authorList>
            <consortium name="Lawrence Berkeley National Laboratory"/>
            <person name="Steindorff A."/>
            <person name="Hensen N."/>
            <person name="Bonometti L."/>
            <person name="Westerberg I."/>
            <person name="Brannstrom I.O."/>
            <person name="Guillou S."/>
            <person name="Cros-Aarteil S."/>
            <person name="Calhoun S."/>
            <person name="Haridas S."/>
            <person name="Kuo A."/>
            <person name="Mondo S."/>
            <person name="Pangilinan J."/>
            <person name="Riley R."/>
            <person name="Labutti K."/>
            <person name="Andreopoulos B."/>
            <person name="Lipzen A."/>
            <person name="Chen C."/>
            <person name="Yanf M."/>
            <person name="Daum C."/>
            <person name="Ng V."/>
            <person name="Clum A."/>
            <person name="Ohm R."/>
            <person name="Martin F."/>
            <person name="Silar P."/>
            <person name="Natvig D."/>
            <person name="Lalanne C."/>
            <person name="Gautier V."/>
            <person name="Ament-Velasquez S.L."/>
            <person name="Kruys A."/>
            <person name="Hutchinson M.I."/>
            <person name="Powell A.J."/>
            <person name="Barry K."/>
            <person name="Miller A.N."/>
            <person name="Grigoriev I.V."/>
            <person name="Debuchy R."/>
            <person name="Gladieux P."/>
            <person name="Thoren M.H."/>
            <person name="Johannesson H."/>
        </authorList>
    </citation>
    <scope>NUCLEOTIDE SEQUENCE</scope>
    <source>
        <strain evidence="3">CBS 508.74</strain>
    </source>
</reference>
<feature type="transmembrane region" description="Helical" evidence="2">
    <location>
        <begin position="104"/>
        <end position="122"/>
    </location>
</feature>
<keyword evidence="2" id="KW-0812">Transmembrane</keyword>
<evidence type="ECO:0000256" key="2">
    <source>
        <dbReference type="SAM" id="Phobius"/>
    </source>
</evidence>
<keyword evidence="2" id="KW-0472">Membrane</keyword>
<protein>
    <submittedName>
        <fullName evidence="3">Uncharacterized protein</fullName>
    </submittedName>
</protein>
<feature type="transmembrane region" description="Helical" evidence="2">
    <location>
        <begin position="42"/>
        <end position="63"/>
    </location>
</feature>
<dbReference type="AlphaFoldDB" id="A0AAN6YXP4"/>
<dbReference type="PANTHER" id="PTHR37544">
    <property type="entry name" value="SPRAY-RELATED"/>
    <property type="match status" value="1"/>
</dbReference>
<dbReference type="InterPro" id="IPR021840">
    <property type="entry name" value="DUF3433"/>
</dbReference>
<organism evidence="3 4">
    <name type="scientific">Canariomyces notabilis</name>
    <dbReference type="NCBI Taxonomy" id="2074819"/>
    <lineage>
        <taxon>Eukaryota</taxon>
        <taxon>Fungi</taxon>
        <taxon>Dikarya</taxon>
        <taxon>Ascomycota</taxon>
        <taxon>Pezizomycotina</taxon>
        <taxon>Sordariomycetes</taxon>
        <taxon>Sordariomycetidae</taxon>
        <taxon>Sordariales</taxon>
        <taxon>Chaetomiaceae</taxon>
        <taxon>Canariomyces</taxon>
    </lineage>
</organism>